<keyword evidence="1" id="KW-0472">Membrane</keyword>
<feature type="transmembrane region" description="Helical" evidence="1">
    <location>
        <begin position="126"/>
        <end position="147"/>
    </location>
</feature>
<evidence type="ECO:0000313" key="2">
    <source>
        <dbReference type="EMBL" id="PAU81943.1"/>
    </source>
</evidence>
<sequence>MLAIRPLAFTFGLAGLIPFVATLAIMVFSTHHGPLGTQLFYLYSAGILAFLSGVYWPVSMQMGEHSYPLSPIHAMFLSQVFFVSAGLTLLLDWHLQALIFPVLYILLCLADWFTLPGYWPRWYLNLRLMLTTGVVACQAAAATWLYLVH</sequence>
<comment type="caution">
    <text evidence="2">The sequence shown here is derived from an EMBL/GenBank/DDBJ whole genome shotgun (WGS) entry which is preliminary data.</text>
</comment>
<dbReference type="GO" id="GO:0016301">
    <property type="term" value="F:kinase activity"/>
    <property type="evidence" value="ECO:0007669"/>
    <property type="project" value="UniProtKB-KW"/>
</dbReference>
<evidence type="ECO:0000256" key="1">
    <source>
        <dbReference type="SAM" id="Phobius"/>
    </source>
</evidence>
<protein>
    <submittedName>
        <fullName evidence="2">Aspartate kinase</fullName>
    </submittedName>
</protein>
<dbReference type="PANTHER" id="PTHR15887">
    <property type="entry name" value="TRANSMEMBRANE PROTEIN 69"/>
    <property type="match status" value="1"/>
</dbReference>
<dbReference type="RefSeq" id="WP_095616043.1">
    <property type="nucleotide sequence ID" value="NZ_NSKD01000001.1"/>
</dbReference>
<feature type="transmembrane region" description="Helical" evidence="1">
    <location>
        <begin position="97"/>
        <end position="119"/>
    </location>
</feature>
<name>A0A2A2FBL7_9GAMM</name>
<keyword evidence="3" id="KW-1185">Reference proteome</keyword>
<dbReference type="OrthoDB" id="8591832at2"/>
<dbReference type="Pfam" id="PF11911">
    <property type="entry name" value="DUF3429"/>
    <property type="match status" value="1"/>
</dbReference>
<keyword evidence="2" id="KW-0808">Transferase</keyword>
<evidence type="ECO:0000313" key="3">
    <source>
        <dbReference type="Proteomes" id="UP000218896"/>
    </source>
</evidence>
<dbReference type="Proteomes" id="UP000218896">
    <property type="component" value="Unassembled WGS sequence"/>
</dbReference>
<dbReference type="PANTHER" id="PTHR15887:SF1">
    <property type="entry name" value="TRANSMEMBRANE PROTEIN 69"/>
    <property type="match status" value="1"/>
</dbReference>
<organism evidence="2 3">
    <name type="scientific">Halovibrio salipaludis</name>
    <dbReference type="NCBI Taxonomy" id="2032626"/>
    <lineage>
        <taxon>Bacteria</taxon>
        <taxon>Pseudomonadati</taxon>
        <taxon>Pseudomonadota</taxon>
        <taxon>Gammaproteobacteria</taxon>
        <taxon>Oceanospirillales</taxon>
        <taxon>Halomonadaceae</taxon>
        <taxon>Halovibrio</taxon>
    </lineage>
</organism>
<feature type="transmembrane region" description="Helical" evidence="1">
    <location>
        <begin position="40"/>
        <end position="58"/>
    </location>
</feature>
<dbReference type="InterPro" id="IPR021836">
    <property type="entry name" value="DUF3429"/>
</dbReference>
<dbReference type="EMBL" id="NSKD01000001">
    <property type="protein sequence ID" value="PAU81943.1"/>
    <property type="molecule type" value="Genomic_DNA"/>
</dbReference>
<reference evidence="2 3" key="1">
    <citation type="submission" date="2017-08" db="EMBL/GenBank/DDBJ databases">
        <title>Halovibrio sewagensis sp. nov., isolated from wastewater of high salinity.</title>
        <authorList>
            <person name="Dong X."/>
            <person name="Zhang G."/>
        </authorList>
    </citation>
    <scope>NUCLEOTIDE SEQUENCE [LARGE SCALE GENOMIC DNA]</scope>
    <source>
        <strain evidence="2 3">YL5-2</strain>
    </source>
</reference>
<proteinExistence type="predicted"/>
<keyword evidence="1" id="KW-1133">Transmembrane helix</keyword>
<dbReference type="AlphaFoldDB" id="A0A2A2FBL7"/>
<keyword evidence="2" id="KW-0418">Kinase</keyword>
<gene>
    <name evidence="2" type="ORF">CK501_01990</name>
</gene>
<accession>A0A2A2FBL7</accession>
<feature type="transmembrane region" description="Helical" evidence="1">
    <location>
        <begin position="7"/>
        <end position="28"/>
    </location>
</feature>
<feature type="transmembrane region" description="Helical" evidence="1">
    <location>
        <begin position="70"/>
        <end position="91"/>
    </location>
</feature>
<keyword evidence="1" id="KW-0812">Transmembrane</keyword>